<dbReference type="AlphaFoldDB" id="A0A2V0RGZ7"/>
<feature type="compositionally biased region" description="Polar residues" evidence="1">
    <location>
        <begin position="363"/>
        <end position="375"/>
    </location>
</feature>
<comment type="caution">
    <text evidence="2">The sequence shown here is derived from an EMBL/GenBank/DDBJ whole genome shotgun (WGS) entry which is preliminary data.</text>
</comment>
<protein>
    <submittedName>
        <fullName evidence="2">Uncharacterized protein</fullName>
    </submittedName>
</protein>
<proteinExistence type="predicted"/>
<name>A0A2V0RGZ7_9ZZZZ</name>
<accession>A0A2V0RGZ7</accession>
<feature type="region of interest" description="Disordered" evidence="1">
    <location>
        <begin position="363"/>
        <end position="402"/>
    </location>
</feature>
<sequence length="467" mass="52327">MDGNTLLSFEQFNALDERDKYLNYVREYNFKNAAKASLATAEQYGLTRERKARRGLLLPSGFGDLEKLDQGMIIVMLRQVEKADATNAPELNNLIYNLREECKSKRINFVELKGFSSDDLITSTLNPLSRNDLCKSYALMADLLSEVPPISRVTLKTMPLVDNDCPTPLNNITFTKHELGQVSETRYHKHSASFASLGELHTLQHLDVMSDELAVYNLGVAGTMFDCLYRDDENKVTSCSSISNWNSGVSFCSLMPRMSKNDSVLTIVRRLAGIPTMALLCTDSDVKHVPFHVGRAITYMLSKYAISSWSIGYDEIGAPTFHFQGMPDDKPIPRSCCARPKPVKAQRRIDNNVGKRHYHTWRMTGNATGNTTTPVDCTMQGRTPKGKKKQRSSPRKHAPQEQAASFTSQVLHYEAIRNPCQSHGISSVVQTPFTADLSEFPPINMSLDQMISGDVFMASQSFARLHF</sequence>
<feature type="compositionally biased region" description="Basic residues" evidence="1">
    <location>
        <begin position="384"/>
        <end position="397"/>
    </location>
</feature>
<organism evidence="2">
    <name type="scientific">viral metagenome</name>
    <dbReference type="NCBI Taxonomy" id="1070528"/>
    <lineage>
        <taxon>unclassified sequences</taxon>
        <taxon>metagenomes</taxon>
        <taxon>organismal metagenomes</taxon>
    </lineage>
</organism>
<dbReference type="EMBL" id="BDQA01000344">
    <property type="protein sequence ID" value="GBH21798.1"/>
    <property type="molecule type" value="Genomic_RNA"/>
</dbReference>
<reference evidence="2" key="1">
    <citation type="submission" date="2017-04" db="EMBL/GenBank/DDBJ databases">
        <title>Unveiling RNA virosphere associated with marine microorganisms.</title>
        <authorList>
            <person name="Urayama S."/>
            <person name="Takaki Y."/>
            <person name="Nishi S."/>
            <person name="Yoshida Y."/>
            <person name="Deguchi S."/>
            <person name="Takai K."/>
            <person name="Nunoura T."/>
        </authorList>
    </citation>
    <scope>NUCLEOTIDE SEQUENCE</scope>
</reference>
<evidence type="ECO:0000313" key="2">
    <source>
        <dbReference type="EMBL" id="GBH21798.1"/>
    </source>
</evidence>
<evidence type="ECO:0000256" key="1">
    <source>
        <dbReference type="SAM" id="MobiDB-lite"/>
    </source>
</evidence>